<dbReference type="EMBL" id="VBUU01000015">
    <property type="protein sequence ID" value="TLG08989.1"/>
    <property type="molecule type" value="Genomic_DNA"/>
</dbReference>
<accession>A0A5R8PCQ0</accession>
<evidence type="ECO:0000313" key="2">
    <source>
        <dbReference type="Proteomes" id="UP000308349"/>
    </source>
</evidence>
<dbReference type="RefSeq" id="WP_138456832.1">
    <property type="nucleotide sequence ID" value="NZ_JADLPF010000001.1"/>
</dbReference>
<gene>
    <name evidence="1" type="ORF">FEK35_15820</name>
</gene>
<evidence type="ECO:0000313" key="1">
    <source>
        <dbReference type="EMBL" id="TLG08989.1"/>
    </source>
</evidence>
<proteinExistence type="predicted"/>
<organism evidence="1 2">
    <name type="scientific">Nocardia cyriacigeorgica</name>
    <dbReference type="NCBI Taxonomy" id="135487"/>
    <lineage>
        <taxon>Bacteria</taxon>
        <taxon>Bacillati</taxon>
        <taxon>Actinomycetota</taxon>
        <taxon>Actinomycetes</taxon>
        <taxon>Mycobacteriales</taxon>
        <taxon>Nocardiaceae</taxon>
        <taxon>Nocardia</taxon>
    </lineage>
</organism>
<sequence>MAVPEWTSPPRSRIKPVGNVVETAELASSLTRWLSEVRVTGLSAREATALITQHTVRWGHANGWTVDLEREALIARRTGRRMYHGHLDVFCWRDDHLPCIAIEIDRSNKRWSVEKLLAEADTGNIALWGRWYGTTRIAVPDTVGLVDISATAGFERPRKEARRRERRAPGAPGA</sequence>
<name>A0A5R8PCQ0_9NOCA</name>
<dbReference type="AlphaFoldDB" id="A0A5R8PCQ0"/>
<comment type="caution">
    <text evidence="1">The sequence shown here is derived from an EMBL/GenBank/DDBJ whole genome shotgun (WGS) entry which is preliminary data.</text>
</comment>
<reference evidence="1 2" key="1">
    <citation type="submission" date="2019-05" db="EMBL/GenBank/DDBJ databases">
        <title>Genomes sequences of two Nocardia cyriacigeorgica environmental isolates, type strains Nocardia asteroides ATCC 19247 and Nocardia cyriacigeorgica DSM 44484.</title>
        <authorList>
            <person name="Vautrin F."/>
            <person name="Bergeron E."/>
            <person name="Dubost A."/>
            <person name="Abrouk D."/>
            <person name="Rodriguez Nava V."/>
            <person name="Pujic P."/>
        </authorList>
    </citation>
    <scope>NUCLEOTIDE SEQUENCE [LARGE SCALE GENOMIC DNA]</scope>
    <source>
        <strain evidence="1 2">EML 1456</strain>
    </source>
</reference>
<dbReference type="Proteomes" id="UP000308349">
    <property type="component" value="Unassembled WGS sequence"/>
</dbReference>
<protein>
    <submittedName>
        <fullName evidence="1">Uncharacterized protein</fullName>
    </submittedName>
</protein>
<dbReference type="OrthoDB" id="4206639at2"/>
<dbReference type="GeneID" id="80346289"/>